<dbReference type="PANTHER" id="PTHR18895">
    <property type="entry name" value="HEMK METHYLTRANSFERASE"/>
    <property type="match status" value="1"/>
</dbReference>
<organism evidence="5 6">
    <name type="scientific">Dekkera bruxellensis</name>
    <name type="common">Brettanomyces custersii</name>
    <dbReference type="NCBI Taxonomy" id="5007"/>
    <lineage>
        <taxon>Eukaryota</taxon>
        <taxon>Fungi</taxon>
        <taxon>Dikarya</taxon>
        <taxon>Ascomycota</taxon>
        <taxon>Saccharomycotina</taxon>
        <taxon>Pichiomycetes</taxon>
        <taxon>Pichiales</taxon>
        <taxon>Pichiaceae</taxon>
        <taxon>Brettanomyces</taxon>
    </lineage>
</organism>
<gene>
    <name evidence="5" type="ORF">DEBR0S1_22672G</name>
</gene>
<dbReference type="Proteomes" id="UP000478008">
    <property type="component" value="Unassembled WGS sequence"/>
</dbReference>
<keyword evidence="6" id="KW-1185">Reference proteome</keyword>
<accession>A0A7D9GZC2</accession>
<evidence type="ECO:0000259" key="4">
    <source>
        <dbReference type="Pfam" id="PF13847"/>
    </source>
</evidence>
<evidence type="ECO:0000256" key="1">
    <source>
        <dbReference type="ARBA" id="ARBA00022603"/>
    </source>
</evidence>
<dbReference type="InterPro" id="IPR004556">
    <property type="entry name" value="HemK-like"/>
</dbReference>
<dbReference type="InterPro" id="IPR029063">
    <property type="entry name" value="SAM-dependent_MTases_sf"/>
</dbReference>
<dbReference type="InterPro" id="IPR050320">
    <property type="entry name" value="N5-glutamine_MTase"/>
</dbReference>
<evidence type="ECO:0000313" key="6">
    <source>
        <dbReference type="Proteomes" id="UP000478008"/>
    </source>
</evidence>
<dbReference type="PANTHER" id="PTHR18895:SF74">
    <property type="entry name" value="MTRF1L RELEASE FACTOR GLUTAMINE METHYLTRANSFERASE"/>
    <property type="match status" value="1"/>
</dbReference>
<protein>
    <submittedName>
        <fullName evidence="5">DEBR0S1_22672g1_1</fullName>
    </submittedName>
</protein>
<name>A0A7D9GZC2_DEKBR</name>
<evidence type="ECO:0000313" key="5">
    <source>
        <dbReference type="EMBL" id="VUG16668.1"/>
    </source>
</evidence>
<dbReference type="CDD" id="cd02440">
    <property type="entry name" value="AdoMet_MTases"/>
    <property type="match status" value="1"/>
</dbReference>
<dbReference type="GO" id="GO:0008276">
    <property type="term" value="F:protein methyltransferase activity"/>
    <property type="evidence" value="ECO:0007669"/>
    <property type="project" value="InterPro"/>
</dbReference>
<dbReference type="NCBIfam" id="TIGR00536">
    <property type="entry name" value="hemK_fam"/>
    <property type="match status" value="1"/>
</dbReference>
<proteinExistence type="predicted"/>
<dbReference type="Gene3D" id="3.40.50.150">
    <property type="entry name" value="Vaccinia Virus protein VP39"/>
    <property type="match status" value="1"/>
</dbReference>
<evidence type="ECO:0000256" key="3">
    <source>
        <dbReference type="ARBA" id="ARBA00022691"/>
    </source>
</evidence>
<keyword evidence="3" id="KW-0949">S-adenosyl-L-methionine</keyword>
<dbReference type="InterPro" id="IPR002052">
    <property type="entry name" value="DNA_methylase_N6_adenine_CS"/>
</dbReference>
<keyword evidence="2" id="KW-0808">Transferase</keyword>
<dbReference type="SUPFAM" id="SSF53335">
    <property type="entry name" value="S-adenosyl-L-methionine-dependent methyltransferases"/>
    <property type="match status" value="1"/>
</dbReference>
<dbReference type="GO" id="GO:0005739">
    <property type="term" value="C:mitochondrion"/>
    <property type="evidence" value="ECO:0007669"/>
    <property type="project" value="TreeGrafter"/>
</dbReference>
<reference evidence="5 6" key="1">
    <citation type="submission" date="2019-07" db="EMBL/GenBank/DDBJ databases">
        <authorList>
            <person name="Friedrich A."/>
            <person name="Schacherer J."/>
        </authorList>
    </citation>
    <scope>NUCLEOTIDE SEQUENCE [LARGE SCALE GENOMIC DNA]</scope>
</reference>
<dbReference type="Pfam" id="PF13847">
    <property type="entry name" value="Methyltransf_31"/>
    <property type="match status" value="1"/>
</dbReference>
<dbReference type="GO" id="GO:0003676">
    <property type="term" value="F:nucleic acid binding"/>
    <property type="evidence" value="ECO:0007669"/>
    <property type="project" value="InterPro"/>
</dbReference>
<sequence length="280" mass="31367">MNSSLLNALLKVLPRTQAKRELRWIKNELPEEKWEHAVDQRSHLVPLQYILGNTPFGKLTIKCASGVLIPRWETEEWCMEMKKSLGASLSGKNLLDYCTGTGCIALSIATDSQMKPANVIGTDISNAALSLAEENKSACQPVLSRLGCNITFERCDLRKLEIPKSADGFDFLVSNPPYIPKDKMSVECGVECSVLKYEPRIALVGNLEFYHYLTALLPKIGARGFIFEVGYKQQAEATRRYLPNTWKCGIRYDSAGTIRNVIGWCDPEFDALNGMVREIL</sequence>
<dbReference type="AlphaFoldDB" id="A0A7D9GZC2"/>
<evidence type="ECO:0000256" key="2">
    <source>
        <dbReference type="ARBA" id="ARBA00022679"/>
    </source>
</evidence>
<feature type="domain" description="Methyltransferase" evidence="4">
    <location>
        <begin position="90"/>
        <end position="175"/>
    </location>
</feature>
<dbReference type="GO" id="GO:0032259">
    <property type="term" value="P:methylation"/>
    <property type="evidence" value="ECO:0007669"/>
    <property type="project" value="UniProtKB-KW"/>
</dbReference>
<dbReference type="PROSITE" id="PS00092">
    <property type="entry name" value="N6_MTASE"/>
    <property type="match status" value="1"/>
</dbReference>
<dbReference type="OMA" id="MPRIPYS"/>
<dbReference type="EMBL" id="CABFWN010000001">
    <property type="protein sequence ID" value="VUG16668.1"/>
    <property type="molecule type" value="Genomic_DNA"/>
</dbReference>
<keyword evidence="1" id="KW-0489">Methyltransferase</keyword>
<dbReference type="InterPro" id="IPR025714">
    <property type="entry name" value="Methyltranfer_dom"/>
</dbReference>